<keyword evidence="1" id="KW-0812">Transmembrane</keyword>
<comment type="caution">
    <text evidence="2">The sequence shown here is derived from an EMBL/GenBank/DDBJ whole genome shotgun (WGS) entry which is preliminary data.</text>
</comment>
<feature type="transmembrane region" description="Helical" evidence="1">
    <location>
        <begin position="6"/>
        <end position="30"/>
    </location>
</feature>
<proteinExistence type="predicted"/>
<dbReference type="EMBL" id="DRGY01000100">
    <property type="protein sequence ID" value="HEA53175.1"/>
    <property type="molecule type" value="Genomic_DNA"/>
</dbReference>
<dbReference type="Proteomes" id="UP000885748">
    <property type="component" value="Unassembled WGS sequence"/>
</dbReference>
<dbReference type="RefSeq" id="WP_304102927.1">
    <property type="nucleotide sequence ID" value="NZ_DRGY01000100.1"/>
</dbReference>
<feature type="transmembrane region" description="Helical" evidence="1">
    <location>
        <begin position="121"/>
        <end position="142"/>
    </location>
</feature>
<protein>
    <recommendedName>
        <fullName evidence="3">Cytochrome C biogenesis protein transmembrane region</fullName>
    </recommendedName>
</protein>
<accession>A0A831W062</accession>
<dbReference type="AlphaFoldDB" id="A0A831W062"/>
<keyword evidence="1" id="KW-0472">Membrane</keyword>
<name>A0A831W062_9GAMM</name>
<feature type="transmembrane region" description="Helical" evidence="1">
    <location>
        <begin position="51"/>
        <end position="72"/>
    </location>
</feature>
<feature type="transmembrane region" description="Helical" evidence="1">
    <location>
        <begin position="154"/>
        <end position="178"/>
    </location>
</feature>
<evidence type="ECO:0000313" key="2">
    <source>
        <dbReference type="EMBL" id="HEA53175.1"/>
    </source>
</evidence>
<evidence type="ECO:0008006" key="3">
    <source>
        <dbReference type="Google" id="ProtNLM"/>
    </source>
</evidence>
<gene>
    <name evidence="2" type="ORF">ENI00_12835</name>
</gene>
<sequence length="215" mass="22377">MDLLQSLILATGLGLLGFVEPCSVGSHLILLKYLDRLSPRQRRIQTLVYTLVRATFTGLLGVLAAIIGSRFLGVQEGLWGVLGSVYVLLGLVYLAGGAPWMIRQMNRLLPHVSHKAGGASLGAVFGLNVPACAAPLLAVLLGDAAAQAAAGVGVAYGALSLFVFGLALSSPLILAVFLRSGRRLLTAIAGLAGRMPRWTGVVLIALGLWSITLAL</sequence>
<keyword evidence="1" id="KW-1133">Transmembrane helix</keyword>
<feature type="transmembrane region" description="Helical" evidence="1">
    <location>
        <begin position="198"/>
        <end position="214"/>
    </location>
</feature>
<feature type="transmembrane region" description="Helical" evidence="1">
    <location>
        <begin position="78"/>
        <end position="100"/>
    </location>
</feature>
<reference evidence="2" key="1">
    <citation type="journal article" date="2020" name="mSystems">
        <title>Genome- and Community-Level Interaction Insights into Carbon Utilization and Element Cycling Functions of Hydrothermarchaeota in Hydrothermal Sediment.</title>
        <authorList>
            <person name="Zhou Z."/>
            <person name="Liu Y."/>
            <person name="Xu W."/>
            <person name="Pan J."/>
            <person name="Luo Z.H."/>
            <person name="Li M."/>
        </authorList>
    </citation>
    <scope>NUCLEOTIDE SEQUENCE [LARGE SCALE GENOMIC DNA]</scope>
    <source>
        <strain evidence="2">HyVt-357</strain>
    </source>
</reference>
<organism evidence="2">
    <name type="scientific">Marinobacter antarcticus</name>
    <dbReference type="NCBI Taxonomy" id="564117"/>
    <lineage>
        <taxon>Bacteria</taxon>
        <taxon>Pseudomonadati</taxon>
        <taxon>Pseudomonadota</taxon>
        <taxon>Gammaproteobacteria</taxon>
        <taxon>Pseudomonadales</taxon>
        <taxon>Marinobacteraceae</taxon>
        <taxon>Marinobacter</taxon>
    </lineage>
</organism>
<evidence type="ECO:0000256" key="1">
    <source>
        <dbReference type="SAM" id="Phobius"/>
    </source>
</evidence>